<name>A0A6J6J2P1_9ZZZZ</name>
<evidence type="ECO:0000313" key="1">
    <source>
        <dbReference type="EMBL" id="CAB4630459.1"/>
    </source>
</evidence>
<dbReference type="EMBL" id="CAEZVS010000014">
    <property type="protein sequence ID" value="CAB4630459.1"/>
    <property type="molecule type" value="Genomic_DNA"/>
</dbReference>
<protein>
    <submittedName>
        <fullName evidence="1">Unannotated protein</fullName>
    </submittedName>
</protein>
<accession>A0A6J6J2P1</accession>
<sequence>MGSPTISPDACSSSTIVCFAENTVLPASWAKISLPLASLITSGASETIRPSQPKIARFGRSSSRHQITSVTSPKVQIIAIPEPLSFWARWCARTGTSTPNNGVFTVLPNIGWYRSSSGCATSATQAGINSGRVVSIKIFPSGPSKPMR</sequence>
<organism evidence="1">
    <name type="scientific">freshwater metagenome</name>
    <dbReference type="NCBI Taxonomy" id="449393"/>
    <lineage>
        <taxon>unclassified sequences</taxon>
        <taxon>metagenomes</taxon>
        <taxon>ecological metagenomes</taxon>
    </lineage>
</organism>
<gene>
    <name evidence="1" type="ORF">UFOPK2106_00205</name>
</gene>
<proteinExistence type="predicted"/>
<reference evidence="1" key="1">
    <citation type="submission" date="2020-05" db="EMBL/GenBank/DDBJ databases">
        <authorList>
            <person name="Chiriac C."/>
            <person name="Salcher M."/>
            <person name="Ghai R."/>
            <person name="Kavagutti S V."/>
        </authorList>
    </citation>
    <scope>NUCLEOTIDE SEQUENCE</scope>
</reference>
<dbReference type="AlphaFoldDB" id="A0A6J6J2P1"/>